<dbReference type="RefSeq" id="WP_166101851.1">
    <property type="nucleotide sequence ID" value="NZ_BMMY01000004.1"/>
</dbReference>
<reference evidence="8 9" key="1">
    <citation type="submission" date="2020-08" db="EMBL/GenBank/DDBJ databases">
        <title>Genome sequence of Phycicoccus endophyticus JCM 31784T.</title>
        <authorList>
            <person name="Hyun D.-W."/>
            <person name="Bae J.-W."/>
        </authorList>
    </citation>
    <scope>NUCLEOTIDE SEQUENCE [LARGE SCALE GENOMIC DNA]</scope>
    <source>
        <strain evidence="8 9">JCM 31784</strain>
    </source>
</reference>
<protein>
    <submittedName>
        <fullName evidence="8">AI-2E family transporter</fullName>
    </submittedName>
</protein>
<evidence type="ECO:0000256" key="7">
    <source>
        <dbReference type="SAM" id="Phobius"/>
    </source>
</evidence>
<dbReference type="AlphaFoldDB" id="A0A7G9R1Z7"/>
<evidence type="ECO:0000313" key="8">
    <source>
        <dbReference type="EMBL" id="QNN49622.1"/>
    </source>
</evidence>
<feature type="transmembrane region" description="Helical" evidence="7">
    <location>
        <begin position="204"/>
        <end position="226"/>
    </location>
</feature>
<dbReference type="KEGG" id="pei:H9L10_00350"/>
<dbReference type="InterPro" id="IPR002549">
    <property type="entry name" value="AI-2E-like"/>
</dbReference>
<dbReference type="Proteomes" id="UP000515976">
    <property type="component" value="Chromosome"/>
</dbReference>
<dbReference type="PANTHER" id="PTHR21716">
    <property type="entry name" value="TRANSMEMBRANE PROTEIN"/>
    <property type="match status" value="1"/>
</dbReference>
<feature type="transmembrane region" description="Helical" evidence="7">
    <location>
        <begin position="232"/>
        <end position="254"/>
    </location>
</feature>
<accession>A0A7G9R1Z7</accession>
<feature type="transmembrane region" description="Helical" evidence="7">
    <location>
        <begin position="12"/>
        <end position="34"/>
    </location>
</feature>
<evidence type="ECO:0000256" key="3">
    <source>
        <dbReference type="ARBA" id="ARBA00022692"/>
    </source>
</evidence>
<feature type="compositionally biased region" description="Low complexity" evidence="6">
    <location>
        <begin position="349"/>
        <end position="367"/>
    </location>
</feature>
<organism evidence="8 9">
    <name type="scientific">Phycicoccus endophyticus</name>
    <dbReference type="NCBI Taxonomy" id="1690220"/>
    <lineage>
        <taxon>Bacteria</taxon>
        <taxon>Bacillati</taxon>
        <taxon>Actinomycetota</taxon>
        <taxon>Actinomycetes</taxon>
        <taxon>Micrococcales</taxon>
        <taxon>Intrasporangiaceae</taxon>
        <taxon>Phycicoccus</taxon>
    </lineage>
</organism>
<keyword evidence="4 7" id="KW-1133">Transmembrane helix</keyword>
<feature type="transmembrane region" description="Helical" evidence="7">
    <location>
        <begin position="40"/>
        <end position="61"/>
    </location>
</feature>
<dbReference type="GO" id="GO:0055085">
    <property type="term" value="P:transmembrane transport"/>
    <property type="evidence" value="ECO:0007669"/>
    <property type="project" value="TreeGrafter"/>
</dbReference>
<dbReference type="Pfam" id="PF01594">
    <property type="entry name" value="AI-2E_transport"/>
    <property type="match status" value="1"/>
</dbReference>
<proteinExistence type="inferred from homology"/>
<gene>
    <name evidence="8" type="ORF">H9L10_00350</name>
</gene>
<feature type="transmembrane region" description="Helical" evidence="7">
    <location>
        <begin position="73"/>
        <end position="99"/>
    </location>
</feature>
<feature type="region of interest" description="Disordered" evidence="6">
    <location>
        <begin position="347"/>
        <end position="367"/>
    </location>
</feature>
<evidence type="ECO:0000256" key="5">
    <source>
        <dbReference type="ARBA" id="ARBA00023136"/>
    </source>
</evidence>
<comment type="similarity">
    <text evidence="2">Belongs to the autoinducer-2 exporter (AI-2E) (TC 2.A.86) family.</text>
</comment>
<dbReference type="PANTHER" id="PTHR21716:SF64">
    <property type="entry name" value="AI-2 TRANSPORT PROTEIN TQSA"/>
    <property type="match status" value="1"/>
</dbReference>
<feature type="transmembrane region" description="Helical" evidence="7">
    <location>
        <begin position="148"/>
        <end position="171"/>
    </location>
</feature>
<evidence type="ECO:0000256" key="1">
    <source>
        <dbReference type="ARBA" id="ARBA00004141"/>
    </source>
</evidence>
<sequence>MTASTPGPMTPVALPRGVLILVGLAAATVSVAGLHGVSGILGPAFLAVVLCIAAAPVRSVAERLGAPAWVGTLLTVLVVYLVIVVLAGSMVVAAARFAALVPDYQDELRKVLDGVARWLADLGVGNGQVSAILDSFDLRRLAGLVTTVLSGTLSLVTNLAFVVTLVLFVVLDAGSFGRHLAVIRQHRPAFVEALDSFARGTRTYLLVSTVFGLVVAVVDTLLLWALGVPGALLWGLLAFVTNYVPNIGFVLGLVPPAVLALLEGGPGLALGVVVAYSVVNVVIQSIIQPKLVGDAVGLSASVTFLSLVVWAWILGPVGAVLAVPLTLLVRELFIDVDPNTRWLRGLIGTSGTTASDPPDPPTTTSGS</sequence>
<feature type="transmembrane region" description="Helical" evidence="7">
    <location>
        <begin position="266"/>
        <end position="287"/>
    </location>
</feature>
<evidence type="ECO:0000256" key="2">
    <source>
        <dbReference type="ARBA" id="ARBA00009773"/>
    </source>
</evidence>
<dbReference type="GO" id="GO:0016020">
    <property type="term" value="C:membrane"/>
    <property type="evidence" value="ECO:0007669"/>
    <property type="project" value="UniProtKB-SubCell"/>
</dbReference>
<keyword evidence="3 7" id="KW-0812">Transmembrane</keyword>
<keyword evidence="5 7" id="KW-0472">Membrane</keyword>
<comment type="subcellular location">
    <subcellularLocation>
        <location evidence="1">Membrane</location>
        <topology evidence="1">Multi-pass membrane protein</topology>
    </subcellularLocation>
</comment>
<evidence type="ECO:0000256" key="6">
    <source>
        <dbReference type="SAM" id="MobiDB-lite"/>
    </source>
</evidence>
<keyword evidence="9" id="KW-1185">Reference proteome</keyword>
<dbReference type="EMBL" id="CP060712">
    <property type="protein sequence ID" value="QNN49622.1"/>
    <property type="molecule type" value="Genomic_DNA"/>
</dbReference>
<evidence type="ECO:0000256" key="4">
    <source>
        <dbReference type="ARBA" id="ARBA00022989"/>
    </source>
</evidence>
<name>A0A7G9R1Z7_9MICO</name>
<evidence type="ECO:0000313" key="9">
    <source>
        <dbReference type="Proteomes" id="UP000515976"/>
    </source>
</evidence>
<feature type="transmembrane region" description="Helical" evidence="7">
    <location>
        <begin position="307"/>
        <end position="329"/>
    </location>
</feature>